<keyword evidence="6" id="KW-0902">Two-component regulatory system</keyword>
<evidence type="ECO:0000256" key="1">
    <source>
        <dbReference type="ARBA" id="ARBA00000085"/>
    </source>
</evidence>
<sequence>MRKPVLSLICFIGIVTGVFVFVFILGSFPEEEVRGQDGVINLEELDLNTKVARSTSWNHYPRQLLKPEEIEKGKTGEVKGNYGTFAMTIQLPDTKSYIIEFNSVEFATIVYMDGKKVEEVGKVSTRESEYKAGRKYCYYVMEEGTREVDITLQYANFRSERSDVPIILVGLPELMFRQQAHKDFLRFTILAVYLAGFILFSGLYLFNSRNKESKYFALICLLLAVREFFIQEQFIFMIRPDTSLDTIFMIQFVFIGLLVFLLFAFITSLFPGIIQKKWGRRFNIATWSFIILSVITMGRISTLVTALYLLIGVVMITFLFIRMLGMVRSLLPSQLVSTMGLTLLYVSLFNDMLHHMQVPIGFVGRVGLLQRTMILFVFLQMTALFLQSMEVERQLSETREKEAALAAKNETLQQVDRQRVQFLSGISHELKTPLTILSNYAQLTKEYAKGKTEPDEYTEHKMLLITSEAERMAVMVDQVLDIARIEEGRMNYEWRKTDVIALIREMVDVYYPVLNKNHNKMEMNFHEPVPQIIADEKRLKQVLINLINNAVRFTKNGKVSISVYQQGKEIVIAIKDTGVGMTEEQIKTIFQRYTTSKDANDKRTGTGLGLYIVYSIVQAHNGRIEVESEVGKGSTFTIYLPKEGNGSGKEAGAIN</sequence>
<feature type="transmembrane region" description="Helical" evidence="7">
    <location>
        <begin position="248"/>
        <end position="270"/>
    </location>
</feature>
<dbReference type="PROSITE" id="PS50109">
    <property type="entry name" value="HIS_KIN"/>
    <property type="match status" value="1"/>
</dbReference>
<name>A0ABT1ECX0_9FIRM</name>
<evidence type="ECO:0000256" key="2">
    <source>
        <dbReference type="ARBA" id="ARBA00012438"/>
    </source>
</evidence>
<feature type="transmembrane region" description="Helical" evidence="7">
    <location>
        <begin position="368"/>
        <end position="386"/>
    </location>
</feature>
<organism evidence="9 10">
    <name type="scientific">Aequitasia blattaphilus</name>
    <dbReference type="NCBI Taxonomy" id="2949332"/>
    <lineage>
        <taxon>Bacteria</taxon>
        <taxon>Bacillati</taxon>
        <taxon>Bacillota</taxon>
        <taxon>Clostridia</taxon>
        <taxon>Lachnospirales</taxon>
        <taxon>Lachnospiraceae</taxon>
        <taxon>Aequitasia</taxon>
    </lineage>
</organism>
<comment type="caution">
    <text evidence="9">The sequence shown here is derived from an EMBL/GenBank/DDBJ whole genome shotgun (WGS) entry which is preliminary data.</text>
</comment>
<dbReference type="InterPro" id="IPR050736">
    <property type="entry name" value="Sensor_HK_Regulatory"/>
</dbReference>
<protein>
    <recommendedName>
        <fullName evidence="2">histidine kinase</fullName>
        <ecNumber evidence="2">2.7.13.3</ecNumber>
    </recommendedName>
</protein>
<feature type="transmembrane region" description="Helical" evidence="7">
    <location>
        <begin position="215"/>
        <end position="236"/>
    </location>
</feature>
<keyword evidence="4" id="KW-0808">Transferase</keyword>
<dbReference type="InterPro" id="IPR004358">
    <property type="entry name" value="Sig_transdc_His_kin-like_C"/>
</dbReference>
<dbReference type="SMART" id="SM00388">
    <property type="entry name" value="HisKA"/>
    <property type="match status" value="1"/>
</dbReference>
<dbReference type="PANTHER" id="PTHR43711:SF1">
    <property type="entry name" value="HISTIDINE KINASE 1"/>
    <property type="match status" value="1"/>
</dbReference>
<dbReference type="InterPro" id="IPR036097">
    <property type="entry name" value="HisK_dim/P_sf"/>
</dbReference>
<evidence type="ECO:0000256" key="4">
    <source>
        <dbReference type="ARBA" id="ARBA00022679"/>
    </source>
</evidence>
<dbReference type="EC" id="2.7.13.3" evidence="2"/>
<evidence type="ECO:0000256" key="3">
    <source>
        <dbReference type="ARBA" id="ARBA00022553"/>
    </source>
</evidence>
<reference evidence="9 10" key="1">
    <citation type="journal article" date="2022" name="Genome Biol. Evol.">
        <title>Host diet, physiology and behaviors set the stage for Lachnospiraceae cladogenesis.</title>
        <authorList>
            <person name="Vera-Ponce De Leon A."/>
            <person name="Schneider M."/>
            <person name="Jahnes B.C."/>
            <person name="Sadowski V."/>
            <person name="Camuy-Velez L.A."/>
            <person name="Duan J."/>
            <person name="Sabree Z.L."/>
        </authorList>
    </citation>
    <scope>NUCLEOTIDE SEQUENCE [LARGE SCALE GENOMIC DNA]</scope>
    <source>
        <strain evidence="9 10">PAL113</strain>
    </source>
</reference>
<accession>A0ABT1ECX0</accession>
<dbReference type="CDD" id="cd00082">
    <property type="entry name" value="HisKA"/>
    <property type="match status" value="1"/>
</dbReference>
<feature type="transmembrane region" description="Helical" evidence="7">
    <location>
        <begin position="184"/>
        <end position="206"/>
    </location>
</feature>
<dbReference type="Gene3D" id="1.10.287.130">
    <property type="match status" value="1"/>
</dbReference>
<dbReference type="InterPro" id="IPR036890">
    <property type="entry name" value="HATPase_C_sf"/>
</dbReference>
<dbReference type="SUPFAM" id="SSF47384">
    <property type="entry name" value="Homodimeric domain of signal transducing histidine kinase"/>
    <property type="match status" value="1"/>
</dbReference>
<dbReference type="Pfam" id="PF02518">
    <property type="entry name" value="HATPase_c"/>
    <property type="match status" value="1"/>
</dbReference>
<feature type="transmembrane region" description="Helical" evidence="7">
    <location>
        <begin position="331"/>
        <end position="348"/>
    </location>
</feature>
<keyword evidence="5 9" id="KW-0418">Kinase</keyword>
<feature type="transmembrane region" description="Helical" evidence="7">
    <location>
        <begin position="306"/>
        <end position="324"/>
    </location>
</feature>
<dbReference type="Pfam" id="PF00512">
    <property type="entry name" value="HisKA"/>
    <property type="match status" value="1"/>
</dbReference>
<evidence type="ECO:0000313" key="10">
    <source>
        <dbReference type="Proteomes" id="UP001523566"/>
    </source>
</evidence>
<keyword evidence="3" id="KW-0597">Phosphoprotein</keyword>
<dbReference type="SUPFAM" id="SSF55874">
    <property type="entry name" value="ATPase domain of HSP90 chaperone/DNA topoisomerase II/histidine kinase"/>
    <property type="match status" value="1"/>
</dbReference>
<keyword evidence="7" id="KW-1133">Transmembrane helix</keyword>
<dbReference type="RefSeq" id="WP_262067296.1">
    <property type="nucleotide sequence ID" value="NZ_JAMXOD010000030.1"/>
</dbReference>
<comment type="catalytic activity">
    <reaction evidence="1">
        <text>ATP + protein L-histidine = ADP + protein N-phospho-L-histidine.</text>
        <dbReference type="EC" id="2.7.13.3"/>
    </reaction>
</comment>
<feature type="transmembrane region" description="Helical" evidence="7">
    <location>
        <begin position="5"/>
        <end position="28"/>
    </location>
</feature>
<dbReference type="GO" id="GO:0016301">
    <property type="term" value="F:kinase activity"/>
    <property type="evidence" value="ECO:0007669"/>
    <property type="project" value="UniProtKB-KW"/>
</dbReference>
<proteinExistence type="predicted"/>
<dbReference type="Gene3D" id="3.30.565.10">
    <property type="entry name" value="Histidine kinase-like ATPase, C-terminal domain"/>
    <property type="match status" value="1"/>
</dbReference>
<evidence type="ECO:0000313" key="9">
    <source>
        <dbReference type="EMBL" id="MCP1103524.1"/>
    </source>
</evidence>
<keyword evidence="10" id="KW-1185">Reference proteome</keyword>
<evidence type="ECO:0000256" key="7">
    <source>
        <dbReference type="SAM" id="Phobius"/>
    </source>
</evidence>
<keyword evidence="7" id="KW-0472">Membrane</keyword>
<dbReference type="SMART" id="SM00387">
    <property type="entry name" value="HATPase_c"/>
    <property type="match status" value="1"/>
</dbReference>
<evidence type="ECO:0000256" key="5">
    <source>
        <dbReference type="ARBA" id="ARBA00022777"/>
    </source>
</evidence>
<feature type="domain" description="Histidine kinase" evidence="8">
    <location>
        <begin position="425"/>
        <end position="644"/>
    </location>
</feature>
<evidence type="ECO:0000256" key="6">
    <source>
        <dbReference type="ARBA" id="ARBA00023012"/>
    </source>
</evidence>
<evidence type="ECO:0000259" key="8">
    <source>
        <dbReference type="PROSITE" id="PS50109"/>
    </source>
</evidence>
<dbReference type="InterPro" id="IPR003594">
    <property type="entry name" value="HATPase_dom"/>
</dbReference>
<dbReference type="PANTHER" id="PTHR43711">
    <property type="entry name" value="TWO-COMPONENT HISTIDINE KINASE"/>
    <property type="match status" value="1"/>
</dbReference>
<dbReference type="InterPro" id="IPR005467">
    <property type="entry name" value="His_kinase_dom"/>
</dbReference>
<dbReference type="InterPro" id="IPR003661">
    <property type="entry name" value="HisK_dim/P_dom"/>
</dbReference>
<dbReference type="EMBL" id="JAMZFW010000030">
    <property type="protein sequence ID" value="MCP1103524.1"/>
    <property type="molecule type" value="Genomic_DNA"/>
</dbReference>
<gene>
    <name evidence="9" type="ORF">NK125_14060</name>
</gene>
<dbReference type="Proteomes" id="UP001523566">
    <property type="component" value="Unassembled WGS sequence"/>
</dbReference>
<dbReference type="PRINTS" id="PR00344">
    <property type="entry name" value="BCTRLSENSOR"/>
</dbReference>
<keyword evidence="7" id="KW-0812">Transmembrane</keyword>